<dbReference type="Proteomes" id="UP000297245">
    <property type="component" value="Unassembled WGS sequence"/>
</dbReference>
<dbReference type="EMBL" id="ML179122">
    <property type="protein sequence ID" value="THU99262.1"/>
    <property type="molecule type" value="Genomic_DNA"/>
</dbReference>
<evidence type="ECO:0000313" key="1">
    <source>
        <dbReference type="EMBL" id="THU99262.1"/>
    </source>
</evidence>
<reference evidence="1 2" key="1">
    <citation type="journal article" date="2019" name="Nat. Ecol. Evol.">
        <title>Megaphylogeny resolves global patterns of mushroom evolution.</title>
        <authorList>
            <person name="Varga T."/>
            <person name="Krizsan K."/>
            <person name="Foldi C."/>
            <person name="Dima B."/>
            <person name="Sanchez-Garcia M."/>
            <person name="Sanchez-Ramirez S."/>
            <person name="Szollosi G.J."/>
            <person name="Szarkandi J.G."/>
            <person name="Papp V."/>
            <person name="Albert L."/>
            <person name="Andreopoulos W."/>
            <person name="Angelini C."/>
            <person name="Antonin V."/>
            <person name="Barry K.W."/>
            <person name="Bougher N.L."/>
            <person name="Buchanan P."/>
            <person name="Buyck B."/>
            <person name="Bense V."/>
            <person name="Catcheside P."/>
            <person name="Chovatia M."/>
            <person name="Cooper J."/>
            <person name="Damon W."/>
            <person name="Desjardin D."/>
            <person name="Finy P."/>
            <person name="Geml J."/>
            <person name="Haridas S."/>
            <person name="Hughes K."/>
            <person name="Justo A."/>
            <person name="Karasinski D."/>
            <person name="Kautmanova I."/>
            <person name="Kiss B."/>
            <person name="Kocsube S."/>
            <person name="Kotiranta H."/>
            <person name="LaButti K.M."/>
            <person name="Lechner B.E."/>
            <person name="Liimatainen K."/>
            <person name="Lipzen A."/>
            <person name="Lukacs Z."/>
            <person name="Mihaltcheva S."/>
            <person name="Morgado L.N."/>
            <person name="Niskanen T."/>
            <person name="Noordeloos M.E."/>
            <person name="Ohm R.A."/>
            <person name="Ortiz-Santana B."/>
            <person name="Ovrebo C."/>
            <person name="Racz N."/>
            <person name="Riley R."/>
            <person name="Savchenko A."/>
            <person name="Shiryaev A."/>
            <person name="Soop K."/>
            <person name="Spirin V."/>
            <person name="Szebenyi C."/>
            <person name="Tomsovsky M."/>
            <person name="Tulloss R.E."/>
            <person name="Uehling J."/>
            <person name="Grigoriev I.V."/>
            <person name="Vagvolgyi C."/>
            <person name="Papp T."/>
            <person name="Martin F.M."/>
            <person name="Miettinen O."/>
            <person name="Hibbett D.S."/>
            <person name="Nagy L.G."/>
        </authorList>
    </citation>
    <scope>NUCLEOTIDE SEQUENCE [LARGE SCALE GENOMIC DNA]</scope>
    <source>
        <strain evidence="1 2">CBS 962.96</strain>
    </source>
</reference>
<dbReference type="SUPFAM" id="SSF54909">
    <property type="entry name" value="Dimeric alpha+beta barrel"/>
    <property type="match status" value="1"/>
</dbReference>
<sequence>MITEYLRFRTTPSFSSDPSLFAKLREGARAAGIVNQSYGIGVEDKEVLHWIIQFDQGFGPKDFVWDEAKYGDFTKEVMKIAQEPPQSVFMHFDDDDKEPFSKEVTDAPVTELAAIELKEDLSKEEASKTLNDIRSILRKAKNGKGACWGADNDKPKNVYLFVGWESIEDHVAFTKTDSFKEVQGMMKNIISGVKMGHVAFSDHVQQ</sequence>
<dbReference type="InterPro" id="IPR011008">
    <property type="entry name" value="Dimeric_a/b-barrel"/>
</dbReference>
<protein>
    <recommendedName>
        <fullName evidence="3">ABM domain-containing protein</fullName>
    </recommendedName>
</protein>
<dbReference type="AlphaFoldDB" id="A0A4S8MA17"/>
<organism evidence="1 2">
    <name type="scientific">Dendrothele bispora (strain CBS 962.96)</name>
    <dbReference type="NCBI Taxonomy" id="1314807"/>
    <lineage>
        <taxon>Eukaryota</taxon>
        <taxon>Fungi</taxon>
        <taxon>Dikarya</taxon>
        <taxon>Basidiomycota</taxon>
        <taxon>Agaricomycotina</taxon>
        <taxon>Agaricomycetes</taxon>
        <taxon>Agaricomycetidae</taxon>
        <taxon>Agaricales</taxon>
        <taxon>Agaricales incertae sedis</taxon>
        <taxon>Dendrothele</taxon>
    </lineage>
</organism>
<accession>A0A4S8MA17</accession>
<gene>
    <name evidence="1" type="ORF">K435DRAFT_752067</name>
</gene>
<dbReference type="Gene3D" id="3.30.70.100">
    <property type="match status" value="1"/>
</dbReference>
<evidence type="ECO:0000313" key="2">
    <source>
        <dbReference type="Proteomes" id="UP000297245"/>
    </source>
</evidence>
<proteinExistence type="predicted"/>
<dbReference type="OrthoDB" id="3830579at2759"/>
<evidence type="ECO:0008006" key="3">
    <source>
        <dbReference type="Google" id="ProtNLM"/>
    </source>
</evidence>
<keyword evidence="2" id="KW-1185">Reference proteome</keyword>
<name>A0A4S8MA17_DENBC</name>